<proteinExistence type="predicted"/>
<dbReference type="Proteomes" id="UP001260872">
    <property type="component" value="Unassembled WGS sequence"/>
</dbReference>
<gene>
    <name evidence="1" type="ORF">RH857_12510</name>
</gene>
<keyword evidence="2" id="KW-1185">Reference proteome</keyword>
<dbReference type="RefSeq" id="WP_310538310.1">
    <property type="nucleotide sequence ID" value="NZ_BAAAOC010000012.1"/>
</dbReference>
<evidence type="ECO:0000313" key="1">
    <source>
        <dbReference type="EMBL" id="MDR5712942.1"/>
    </source>
</evidence>
<comment type="caution">
    <text evidence="1">The sequence shown here is derived from an EMBL/GenBank/DDBJ whole genome shotgun (WGS) entry which is preliminary data.</text>
</comment>
<protein>
    <submittedName>
        <fullName evidence="1">Uncharacterized protein</fullName>
    </submittedName>
</protein>
<name>A0ABU1FXF9_9MICC</name>
<sequence length="329" mass="36357">MEIRSEEQAAPVADDYSALLAVTRPILVGMMHSIAEEQIAPHGDRSTMKLKHLGRVRKKSDGDLGVAFEYAVHDAVVRQEPTVSEKVQDALRLCKIKSATPQSILFAMEKSGAKQLVATQRELITTESQVMSGARGRPVKLIRHLNQLESAFRKPTTRNGLPKSIKGLWKADLFLGGSEVDNWVGTTIKSRPKALEGAPGLRVAIVPSTQGGSDRIVMDNQKNLILCPLPYDFDFMQTFYEGHMIVQALVETDFQRVKEVDLPNPVHRAVAKVYVDRREFSVSEVIDSVGKFAQPHLLDTREKNVTTESFNSSVVPTTTTAVGPRPLFG</sequence>
<accession>A0ABU1FXF9</accession>
<evidence type="ECO:0000313" key="2">
    <source>
        <dbReference type="Proteomes" id="UP001260872"/>
    </source>
</evidence>
<dbReference type="EMBL" id="JAVKGT010000044">
    <property type="protein sequence ID" value="MDR5712942.1"/>
    <property type="molecule type" value="Genomic_DNA"/>
</dbReference>
<organism evidence="1 2">
    <name type="scientific">Nesterenkonia flava</name>
    <dbReference type="NCBI Taxonomy" id="469799"/>
    <lineage>
        <taxon>Bacteria</taxon>
        <taxon>Bacillati</taxon>
        <taxon>Actinomycetota</taxon>
        <taxon>Actinomycetes</taxon>
        <taxon>Micrococcales</taxon>
        <taxon>Micrococcaceae</taxon>
        <taxon>Nesterenkonia</taxon>
    </lineage>
</organism>
<reference evidence="2" key="1">
    <citation type="submission" date="2023-07" db="EMBL/GenBank/DDBJ databases">
        <title>Description of three actinobacteria isolated from air of manufacturing shop in a pharmaceutical factory.</title>
        <authorList>
            <person name="Zhang D.-F."/>
        </authorList>
    </citation>
    <scope>NUCLEOTIDE SEQUENCE [LARGE SCALE GENOMIC DNA]</scope>
    <source>
        <strain evidence="2">CCTCC AB 207010</strain>
    </source>
</reference>